<gene>
    <name evidence="1" type="ORF">AVEN_247447_1</name>
    <name evidence="2" type="ORF">AVEN_80617_1</name>
</gene>
<reference evidence="1 3" key="1">
    <citation type="journal article" date="2019" name="Sci. Rep.">
        <title>Orb-weaving spider Araneus ventricosus genome elucidates the spidroin gene catalogue.</title>
        <authorList>
            <person name="Kono N."/>
            <person name="Nakamura H."/>
            <person name="Ohtoshi R."/>
            <person name="Moran D.A.P."/>
            <person name="Shinohara A."/>
            <person name="Yoshida Y."/>
            <person name="Fujiwara M."/>
            <person name="Mori M."/>
            <person name="Tomita M."/>
            <person name="Arakawa K."/>
        </authorList>
    </citation>
    <scope>NUCLEOTIDE SEQUENCE [LARGE SCALE GENOMIC DNA]</scope>
</reference>
<evidence type="ECO:0000313" key="1">
    <source>
        <dbReference type="EMBL" id="GBN63645.1"/>
    </source>
</evidence>
<comment type="caution">
    <text evidence="1">The sequence shown here is derived from an EMBL/GenBank/DDBJ whole genome shotgun (WGS) entry which is preliminary data.</text>
</comment>
<keyword evidence="3" id="KW-1185">Reference proteome</keyword>
<dbReference type="EMBL" id="BGPR01015222">
    <property type="protein sequence ID" value="GBN68477.1"/>
    <property type="molecule type" value="Genomic_DNA"/>
</dbReference>
<evidence type="ECO:0000313" key="2">
    <source>
        <dbReference type="EMBL" id="GBN68477.1"/>
    </source>
</evidence>
<dbReference type="Proteomes" id="UP000499080">
    <property type="component" value="Unassembled WGS sequence"/>
</dbReference>
<proteinExistence type="predicted"/>
<accession>A0A4Y2QK45</accession>
<organism evidence="1 3">
    <name type="scientific">Araneus ventricosus</name>
    <name type="common">Orbweaver spider</name>
    <name type="synonym">Epeira ventricosa</name>
    <dbReference type="NCBI Taxonomy" id="182803"/>
    <lineage>
        <taxon>Eukaryota</taxon>
        <taxon>Metazoa</taxon>
        <taxon>Ecdysozoa</taxon>
        <taxon>Arthropoda</taxon>
        <taxon>Chelicerata</taxon>
        <taxon>Arachnida</taxon>
        <taxon>Araneae</taxon>
        <taxon>Araneomorphae</taxon>
        <taxon>Entelegynae</taxon>
        <taxon>Araneoidea</taxon>
        <taxon>Araneidae</taxon>
        <taxon>Araneus</taxon>
    </lineage>
</organism>
<dbReference type="EMBL" id="BGPR01014083">
    <property type="protein sequence ID" value="GBN63645.1"/>
    <property type="molecule type" value="Genomic_DNA"/>
</dbReference>
<evidence type="ECO:0000313" key="3">
    <source>
        <dbReference type="Proteomes" id="UP000499080"/>
    </source>
</evidence>
<dbReference type="AlphaFoldDB" id="A0A4Y2QK45"/>
<dbReference type="OrthoDB" id="6437663at2759"/>
<protein>
    <submittedName>
        <fullName evidence="1">Uncharacterized protein</fullName>
    </submittedName>
</protein>
<name>A0A4Y2QK45_ARAVE</name>
<sequence>MEEPLKCVLMLSLKQLALRRVAVLLWCDSDILASISKFPIQGYYTEECKKLWRETILDKVVDKVSKLELPKLLTKQVIDVVYPIGVEIRRWKESHEEIFIVSIEDINVLDWVKPCFTTAGTIDDKKTAEELLRCDALSVRHRYEVACFYCLEYYIPLLWEELPGEMKDHYQNKNNSSDLYFCWPHVLKGELSKLDYLWRIEDRKLTSFNQWAFEQSVEHDNKAAAEYFFVNLTHKEREASLMRSAHAVLANHDFDEEMFSGVVCYLLSVMTPEQQMEAIKAHPVHVLLCFWDLPLRDLFLENVGLIWTFLPPSGYGDLLSKMANRFSYSSHYFPKLFREFFMQSPLDFKKYFVVKESQFGILYACRFLYVFLESADSESIEVLFRNVDAADRVRLLFHRSVLEELFVKSILMNRWHMAEVCLREATLSKGDKERLKEIFKEFIRKGYFSIPFNPFIGRSRGMPQTEWGNLKLERVFEFLDEPYASADKRRKSQKRKLEDFSPE</sequence>